<dbReference type="Pfam" id="PF00395">
    <property type="entry name" value="SLH"/>
    <property type="match status" value="1"/>
</dbReference>
<protein>
    <submittedName>
        <fullName evidence="4">S-layer homology domain-containing protein</fullName>
    </submittedName>
</protein>
<accession>A0A1M7SBE3</accession>
<evidence type="ECO:0000313" key="4">
    <source>
        <dbReference type="EMBL" id="SHN55704.1"/>
    </source>
</evidence>
<gene>
    <name evidence="4" type="ORF">SAMN02745226_00689</name>
</gene>
<feature type="coiled-coil region" evidence="1">
    <location>
        <begin position="82"/>
        <end position="139"/>
    </location>
</feature>
<sequence length="408" mass="46101">MILRKFLIITAVLIFLNSVFPATIKDLSPSAADYKAVNFLVDEKIMDVDANSNFKPSLLVTKLDLARYLYALVNRYNLIGRTEDYSDSIKRLEARISALEKQMENIPKTSSAGVSIPQITALQNEISDLKKKIANLENTSVSSTNVSKSIEQSLTPVQNDLSNLTKRLTSLENKVNTLPQPKDYSKDIESINSRITNLEKITSSLPQPKDIQQLNERINNLNNLINRANDEIAGLKTEIRSEIKTEIENVSTKIDSNYQQQLAEMEKLRLRVQKLEEVINKGDDFLRRLDAIDALTLVNMFSTVQVLYNRFDQIEDRYTKLENKISEISVEQQYVMSEIAKVSSSTDKLQNMDNRVQNAEKIAIESTQRVDSMSLELSKIKSELETTRIIAISAVVLAAVLGIVILLK</sequence>
<organism evidence="4 5">
    <name type="scientific">Fervidobacterium gondwanense DSM 13020</name>
    <dbReference type="NCBI Taxonomy" id="1121883"/>
    <lineage>
        <taxon>Bacteria</taxon>
        <taxon>Thermotogati</taxon>
        <taxon>Thermotogota</taxon>
        <taxon>Thermotogae</taxon>
        <taxon>Thermotogales</taxon>
        <taxon>Fervidobacteriaceae</taxon>
        <taxon>Fervidobacterium</taxon>
    </lineage>
</organism>
<evidence type="ECO:0000259" key="3">
    <source>
        <dbReference type="Pfam" id="PF00395"/>
    </source>
</evidence>
<keyword evidence="5" id="KW-1185">Reference proteome</keyword>
<dbReference type="Gene3D" id="1.20.1270.70">
    <property type="entry name" value="Designed single chain three-helix bundle"/>
    <property type="match status" value="1"/>
</dbReference>
<feature type="coiled-coil region" evidence="1">
    <location>
        <begin position="304"/>
        <end position="369"/>
    </location>
</feature>
<dbReference type="SUPFAM" id="SSF58100">
    <property type="entry name" value="Bacterial hemolysins"/>
    <property type="match status" value="1"/>
</dbReference>
<keyword evidence="2" id="KW-1133">Transmembrane helix</keyword>
<dbReference type="Proteomes" id="UP000184207">
    <property type="component" value="Unassembled WGS sequence"/>
</dbReference>
<feature type="coiled-coil region" evidence="1">
    <location>
        <begin position="211"/>
        <end position="278"/>
    </location>
</feature>
<dbReference type="OrthoDB" id="47426at2"/>
<evidence type="ECO:0000256" key="2">
    <source>
        <dbReference type="SAM" id="Phobius"/>
    </source>
</evidence>
<dbReference type="STRING" id="1121883.SAMN02745226_00689"/>
<keyword evidence="2" id="KW-0812">Transmembrane</keyword>
<keyword evidence="1" id="KW-0175">Coiled coil</keyword>
<dbReference type="RefSeq" id="WP_072758393.1">
    <property type="nucleotide sequence ID" value="NZ_FRDJ01000003.1"/>
</dbReference>
<feature type="domain" description="SLH" evidence="3">
    <location>
        <begin position="24"/>
        <end position="66"/>
    </location>
</feature>
<evidence type="ECO:0000256" key="1">
    <source>
        <dbReference type="SAM" id="Coils"/>
    </source>
</evidence>
<evidence type="ECO:0000313" key="5">
    <source>
        <dbReference type="Proteomes" id="UP000184207"/>
    </source>
</evidence>
<feature type="transmembrane region" description="Helical" evidence="2">
    <location>
        <begin position="389"/>
        <end position="407"/>
    </location>
</feature>
<reference evidence="5" key="1">
    <citation type="submission" date="2016-12" db="EMBL/GenBank/DDBJ databases">
        <authorList>
            <person name="Varghese N."/>
            <person name="Submissions S."/>
        </authorList>
    </citation>
    <scope>NUCLEOTIDE SEQUENCE [LARGE SCALE GENOMIC DNA]</scope>
    <source>
        <strain evidence="5">DSM 13020</strain>
    </source>
</reference>
<proteinExistence type="predicted"/>
<dbReference type="EMBL" id="FRDJ01000003">
    <property type="protein sequence ID" value="SHN55704.1"/>
    <property type="molecule type" value="Genomic_DNA"/>
</dbReference>
<dbReference type="InterPro" id="IPR001119">
    <property type="entry name" value="SLH_dom"/>
</dbReference>
<keyword evidence="2" id="KW-0472">Membrane</keyword>
<name>A0A1M7SBE3_FERGO</name>
<dbReference type="AlphaFoldDB" id="A0A1M7SBE3"/>